<reference evidence="3 4" key="1">
    <citation type="submission" date="2013-05" db="EMBL/GenBank/DDBJ databases">
        <title>Draft genome of the parasitic nematode Anyclostoma ceylanicum.</title>
        <authorList>
            <person name="Mitreva M."/>
        </authorList>
    </citation>
    <scope>NUCLEOTIDE SEQUENCE [LARGE SCALE GENOMIC DNA]</scope>
</reference>
<dbReference type="InterPro" id="IPR036397">
    <property type="entry name" value="RNaseH_sf"/>
</dbReference>
<dbReference type="InterPro" id="IPR050951">
    <property type="entry name" value="Retrovirus_Pol_polyprotein"/>
</dbReference>
<evidence type="ECO:0000313" key="4">
    <source>
        <dbReference type="Proteomes" id="UP000054495"/>
    </source>
</evidence>
<protein>
    <recommendedName>
        <fullName evidence="1">RNA-directed DNA polymerase</fullName>
        <ecNumber evidence="1">2.7.7.49</ecNumber>
    </recommendedName>
</protein>
<accession>A0A0D6LI51</accession>
<dbReference type="Pfam" id="PF17921">
    <property type="entry name" value="Integrase_H2C2"/>
    <property type="match status" value="1"/>
</dbReference>
<sequence length="480" mass="55065">MLLATAGGPYSLSEADCESKLPAYPVRTAHQHDIAYDIDLSQSALTAETTPPNIIRSHALSQRKNLTGRLAKYRIVFEELDIGVVFGPWKRNVVCDTLSRHLPAAANAINSLHPDTLNLEKVRTEQNEGAWITQYKDALKQGEDLPELLDYILINDLLYRLPQRLHQDPQLVIPEDSSVQNDITSTAHQSQMETVHLAVTKTRAAVAKIAIWNNMTKDIMQFAISYRQCQSQKDPSMYKLRKPLRRFEITTKPWQRIHSDVIGLLPLIPDGNKYTIVFIDSFSIFIVAEPLPDQNANVYVANIHQPLRCKVRTTENYTTNQGANYMSDTSRSLLRNLHITHRINTPYHHESNGQAERSNRTLQEQIAISTDHHDQSEPSNIFQLALRLPTKKFTDADDYVRHLTRVLKTIYSNTYENLIATQNQQKHPYDLRKRVNKANYQIGHEDKKIYDEVLAQAQEKAKQLIIQRYGADHVYPDLFK</sequence>
<dbReference type="InterPro" id="IPR001584">
    <property type="entry name" value="Integrase_cat-core"/>
</dbReference>
<dbReference type="InterPro" id="IPR041588">
    <property type="entry name" value="Integrase_H2C2"/>
</dbReference>
<feature type="domain" description="Integrase catalytic" evidence="2">
    <location>
        <begin position="249"/>
        <end position="436"/>
    </location>
</feature>
<dbReference type="Gene3D" id="3.30.420.10">
    <property type="entry name" value="Ribonuclease H-like superfamily/Ribonuclease H"/>
    <property type="match status" value="1"/>
</dbReference>
<keyword evidence="4" id="KW-1185">Reference proteome</keyword>
<dbReference type="PANTHER" id="PTHR37984">
    <property type="entry name" value="PROTEIN CBG26694"/>
    <property type="match status" value="1"/>
</dbReference>
<dbReference type="GO" id="GO:0003676">
    <property type="term" value="F:nucleic acid binding"/>
    <property type="evidence" value="ECO:0007669"/>
    <property type="project" value="InterPro"/>
</dbReference>
<organism evidence="3 4">
    <name type="scientific">Ancylostoma ceylanicum</name>
    <dbReference type="NCBI Taxonomy" id="53326"/>
    <lineage>
        <taxon>Eukaryota</taxon>
        <taxon>Metazoa</taxon>
        <taxon>Ecdysozoa</taxon>
        <taxon>Nematoda</taxon>
        <taxon>Chromadorea</taxon>
        <taxon>Rhabditida</taxon>
        <taxon>Rhabditina</taxon>
        <taxon>Rhabditomorpha</taxon>
        <taxon>Strongyloidea</taxon>
        <taxon>Ancylostomatidae</taxon>
        <taxon>Ancylostomatinae</taxon>
        <taxon>Ancylostoma</taxon>
    </lineage>
</organism>
<dbReference type="SUPFAM" id="SSF53098">
    <property type="entry name" value="Ribonuclease H-like"/>
    <property type="match status" value="1"/>
</dbReference>
<dbReference type="Gene3D" id="1.10.340.70">
    <property type="match status" value="1"/>
</dbReference>
<dbReference type="GO" id="GO:0015074">
    <property type="term" value="P:DNA integration"/>
    <property type="evidence" value="ECO:0007669"/>
    <property type="project" value="InterPro"/>
</dbReference>
<dbReference type="PROSITE" id="PS50994">
    <property type="entry name" value="INTEGRASE"/>
    <property type="match status" value="1"/>
</dbReference>
<dbReference type="AlphaFoldDB" id="A0A0D6LI51"/>
<dbReference type="InterPro" id="IPR012337">
    <property type="entry name" value="RNaseH-like_sf"/>
</dbReference>
<evidence type="ECO:0000259" key="2">
    <source>
        <dbReference type="PROSITE" id="PS50994"/>
    </source>
</evidence>
<evidence type="ECO:0000313" key="3">
    <source>
        <dbReference type="EMBL" id="EPB67272.1"/>
    </source>
</evidence>
<dbReference type="GO" id="GO:0003964">
    <property type="term" value="F:RNA-directed DNA polymerase activity"/>
    <property type="evidence" value="ECO:0007669"/>
    <property type="project" value="UniProtKB-EC"/>
</dbReference>
<evidence type="ECO:0000256" key="1">
    <source>
        <dbReference type="ARBA" id="ARBA00012493"/>
    </source>
</evidence>
<dbReference type="EMBL" id="KE125730">
    <property type="protein sequence ID" value="EPB67272.1"/>
    <property type="molecule type" value="Genomic_DNA"/>
</dbReference>
<gene>
    <name evidence="3" type="ORF">ANCCEY_13634</name>
</gene>
<name>A0A0D6LI51_9BILA</name>
<dbReference type="EC" id="2.7.7.49" evidence="1"/>
<dbReference type="Proteomes" id="UP000054495">
    <property type="component" value="Unassembled WGS sequence"/>
</dbReference>
<dbReference type="Pfam" id="PF00665">
    <property type="entry name" value="rve"/>
    <property type="match status" value="1"/>
</dbReference>
<proteinExistence type="predicted"/>
<dbReference type="PANTHER" id="PTHR37984:SF5">
    <property type="entry name" value="PROTEIN NYNRIN-LIKE"/>
    <property type="match status" value="1"/>
</dbReference>